<dbReference type="Proteomes" id="UP001459277">
    <property type="component" value="Unassembled WGS sequence"/>
</dbReference>
<feature type="compositionally biased region" description="Pro residues" evidence="1">
    <location>
        <begin position="102"/>
        <end position="112"/>
    </location>
</feature>
<organism evidence="2 3">
    <name type="scientific">Lithocarpus litseifolius</name>
    <dbReference type="NCBI Taxonomy" id="425828"/>
    <lineage>
        <taxon>Eukaryota</taxon>
        <taxon>Viridiplantae</taxon>
        <taxon>Streptophyta</taxon>
        <taxon>Embryophyta</taxon>
        <taxon>Tracheophyta</taxon>
        <taxon>Spermatophyta</taxon>
        <taxon>Magnoliopsida</taxon>
        <taxon>eudicotyledons</taxon>
        <taxon>Gunneridae</taxon>
        <taxon>Pentapetalae</taxon>
        <taxon>rosids</taxon>
        <taxon>fabids</taxon>
        <taxon>Fagales</taxon>
        <taxon>Fagaceae</taxon>
        <taxon>Lithocarpus</taxon>
    </lineage>
</organism>
<dbReference type="EMBL" id="JAZDWU010000006">
    <property type="protein sequence ID" value="KAK9997961.1"/>
    <property type="molecule type" value="Genomic_DNA"/>
</dbReference>
<evidence type="ECO:0000313" key="3">
    <source>
        <dbReference type="Proteomes" id="UP001459277"/>
    </source>
</evidence>
<feature type="compositionally biased region" description="Low complexity" evidence="1">
    <location>
        <begin position="113"/>
        <end position="124"/>
    </location>
</feature>
<feature type="region of interest" description="Disordered" evidence="1">
    <location>
        <begin position="1"/>
        <end position="45"/>
    </location>
</feature>
<reference evidence="2 3" key="1">
    <citation type="submission" date="2024-01" db="EMBL/GenBank/DDBJ databases">
        <title>A telomere-to-telomere, gap-free genome of sweet tea (Lithocarpus litseifolius).</title>
        <authorList>
            <person name="Zhou J."/>
        </authorList>
    </citation>
    <scope>NUCLEOTIDE SEQUENCE [LARGE SCALE GENOMIC DNA]</scope>
    <source>
        <strain evidence="2">Zhou-2022a</strain>
        <tissue evidence="2">Leaf</tissue>
    </source>
</reference>
<dbReference type="AlphaFoldDB" id="A0AAW2CJW8"/>
<feature type="compositionally biased region" description="Polar residues" evidence="1">
    <location>
        <begin position="175"/>
        <end position="198"/>
    </location>
</feature>
<protein>
    <submittedName>
        <fullName evidence="2">Uncharacterized protein</fullName>
    </submittedName>
</protein>
<feature type="region of interest" description="Disordered" evidence="1">
    <location>
        <begin position="79"/>
        <end position="128"/>
    </location>
</feature>
<comment type="caution">
    <text evidence="2">The sequence shown here is derived from an EMBL/GenBank/DDBJ whole genome shotgun (WGS) entry which is preliminary data.</text>
</comment>
<gene>
    <name evidence="2" type="ORF">SO802_017564</name>
</gene>
<evidence type="ECO:0000313" key="2">
    <source>
        <dbReference type="EMBL" id="KAK9997961.1"/>
    </source>
</evidence>
<feature type="compositionally biased region" description="Pro residues" evidence="1">
    <location>
        <begin position="1"/>
        <end position="24"/>
    </location>
</feature>
<evidence type="ECO:0000256" key="1">
    <source>
        <dbReference type="SAM" id="MobiDB-lite"/>
    </source>
</evidence>
<name>A0AAW2CJW8_9ROSI</name>
<sequence length="397" mass="43037">MTSLPPRPTTLPPPPPDTQPPPSQPVQLYPPYIQPLPPPPPTFHPYHPYHPPLPFGSFLPLTPSQFFWPTSGQVPLPPLPATPVPKASYTQHLSHPSTLQPKPTPHVNPAQPPKSLQPKPKSQSGELERSSAFFRIDSKAFSLAFVGGRIDSYAIHECWGQYHGSIRGKRAVSWGKTQPNVSGPSQAQAQHTTTSEKWTGQPKIVLPRQIRVSDGEDNMRSSVWETGEGSGTHEEEEGEIPSSSEGQGCPPAAATKPDDHVSVADSLDAEPPGTHGTIVEVGLSTESELVNSPIAAAQTDDQGARFLDTNPPVGIRSTYVADSGCPDLVQSQFLVALDDLNNVRDLVTLEDDSDGSSMEEELEPSEWVRTMIKGFGTFVGFPIACCKRQCIDFFPET</sequence>
<feature type="compositionally biased region" description="Polar residues" evidence="1">
    <location>
        <begin position="88"/>
        <end position="101"/>
    </location>
</feature>
<feature type="compositionally biased region" description="Pro residues" evidence="1">
    <location>
        <begin position="32"/>
        <end position="45"/>
    </location>
</feature>
<feature type="region of interest" description="Disordered" evidence="1">
    <location>
        <begin position="174"/>
        <end position="277"/>
    </location>
</feature>
<keyword evidence="3" id="KW-1185">Reference proteome</keyword>
<proteinExistence type="predicted"/>
<accession>A0AAW2CJW8</accession>